<dbReference type="Proteomes" id="UP000030889">
    <property type="component" value="Unassembled WGS sequence"/>
</dbReference>
<sequence length="123" mass="13434">MEVINDSRLPEQPHRKGETNIAGNIYLGIILVAIGVIWLFYNTGWIGYGLFNALFSWQMLLVAAGGYLLAVRRWSAGVIIGGLGIFFVVMDALDISLSFNKIVLPILVMAAGIALIVSRLGKR</sequence>
<proteinExistence type="predicted"/>
<keyword evidence="1" id="KW-1133">Transmembrane helix</keyword>
<dbReference type="InterPro" id="IPR054331">
    <property type="entry name" value="LiaF_TM"/>
</dbReference>
<gene>
    <name evidence="3" type="ORF">LG35_00715</name>
</gene>
<dbReference type="EMBL" id="JRGF01000001">
    <property type="protein sequence ID" value="KHE43014.1"/>
    <property type="molecule type" value="Genomic_DNA"/>
</dbReference>
<feature type="domain" description="LiaF transmembrane" evidence="2">
    <location>
        <begin position="27"/>
        <end position="120"/>
    </location>
</feature>
<keyword evidence="1" id="KW-0812">Transmembrane</keyword>
<keyword evidence="1" id="KW-0472">Membrane</keyword>
<organism evidence="3 4">
    <name type="scientific">Alistipes inops</name>
    <dbReference type="NCBI Taxonomy" id="1501391"/>
    <lineage>
        <taxon>Bacteria</taxon>
        <taxon>Pseudomonadati</taxon>
        <taxon>Bacteroidota</taxon>
        <taxon>Bacteroidia</taxon>
        <taxon>Bacteroidales</taxon>
        <taxon>Rikenellaceae</taxon>
        <taxon>Alistipes</taxon>
    </lineage>
</organism>
<name>A0ABR4YL87_9BACT</name>
<evidence type="ECO:0000256" key="1">
    <source>
        <dbReference type="SAM" id="Phobius"/>
    </source>
</evidence>
<dbReference type="RefSeq" id="WP_035471253.1">
    <property type="nucleotide sequence ID" value="NZ_JRGF01000001.1"/>
</dbReference>
<feature type="transmembrane region" description="Helical" evidence="1">
    <location>
        <begin position="47"/>
        <end position="69"/>
    </location>
</feature>
<accession>A0ABR4YL87</accession>
<evidence type="ECO:0000313" key="4">
    <source>
        <dbReference type="Proteomes" id="UP000030889"/>
    </source>
</evidence>
<keyword evidence="4" id="KW-1185">Reference proteome</keyword>
<feature type="transmembrane region" description="Helical" evidence="1">
    <location>
        <begin position="21"/>
        <end position="41"/>
    </location>
</feature>
<feature type="transmembrane region" description="Helical" evidence="1">
    <location>
        <begin position="102"/>
        <end position="121"/>
    </location>
</feature>
<dbReference type="Pfam" id="PF22570">
    <property type="entry name" value="LiaF-TM"/>
    <property type="match status" value="1"/>
</dbReference>
<evidence type="ECO:0000313" key="3">
    <source>
        <dbReference type="EMBL" id="KHE43014.1"/>
    </source>
</evidence>
<reference evidence="3 4" key="1">
    <citation type="submission" date="2014-09" db="EMBL/GenBank/DDBJ databases">
        <title>Alistipes sp. 627, sp. nov., a novel member of the family Rikenellaceae isolated from human faeces.</title>
        <authorList>
            <person name="Shkoporov A.N."/>
            <person name="Chaplin A.V."/>
            <person name="Motuzova O.V."/>
            <person name="Kafarskaia L.I."/>
            <person name="Khokhlova E.V."/>
            <person name="Efimov B.A."/>
        </authorList>
    </citation>
    <scope>NUCLEOTIDE SEQUENCE [LARGE SCALE GENOMIC DNA]</scope>
    <source>
        <strain evidence="3 4">627</strain>
    </source>
</reference>
<comment type="caution">
    <text evidence="3">The sequence shown here is derived from an EMBL/GenBank/DDBJ whole genome shotgun (WGS) entry which is preliminary data.</text>
</comment>
<evidence type="ECO:0000259" key="2">
    <source>
        <dbReference type="Pfam" id="PF22570"/>
    </source>
</evidence>
<protein>
    <recommendedName>
        <fullName evidence="2">LiaF transmembrane domain-containing protein</fullName>
    </recommendedName>
</protein>
<feature type="transmembrane region" description="Helical" evidence="1">
    <location>
        <begin position="76"/>
        <end position="96"/>
    </location>
</feature>